<evidence type="ECO:0000313" key="1">
    <source>
        <dbReference type="EMBL" id="PAV81541.1"/>
    </source>
</evidence>
<dbReference type="AlphaFoldDB" id="A0A2A2L5J6"/>
<dbReference type="EMBL" id="LIAE01007156">
    <property type="protein sequence ID" value="PAV81541.1"/>
    <property type="molecule type" value="Genomic_DNA"/>
</dbReference>
<protein>
    <submittedName>
        <fullName evidence="1">Uncharacterized protein</fullName>
    </submittedName>
</protein>
<accession>A0A2A2L5J6</accession>
<name>A0A2A2L5J6_9BILA</name>
<gene>
    <name evidence="1" type="ORF">WR25_10224</name>
</gene>
<proteinExistence type="predicted"/>
<organism evidence="1 2">
    <name type="scientific">Diploscapter pachys</name>
    <dbReference type="NCBI Taxonomy" id="2018661"/>
    <lineage>
        <taxon>Eukaryota</taxon>
        <taxon>Metazoa</taxon>
        <taxon>Ecdysozoa</taxon>
        <taxon>Nematoda</taxon>
        <taxon>Chromadorea</taxon>
        <taxon>Rhabditida</taxon>
        <taxon>Rhabditina</taxon>
        <taxon>Rhabditomorpha</taxon>
        <taxon>Rhabditoidea</taxon>
        <taxon>Rhabditidae</taxon>
        <taxon>Diploscapter</taxon>
    </lineage>
</organism>
<evidence type="ECO:0000313" key="2">
    <source>
        <dbReference type="Proteomes" id="UP000218231"/>
    </source>
</evidence>
<dbReference type="Proteomes" id="UP000218231">
    <property type="component" value="Unassembled WGS sequence"/>
</dbReference>
<reference evidence="1 2" key="1">
    <citation type="journal article" date="2017" name="Curr. Biol.">
        <title>Genome architecture and evolution of a unichromosomal asexual nematode.</title>
        <authorList>
            <person name="Fradin H."/>
            <person name="Zegar C."/>
            <person name="Gutwein M."/>
            <person name="Lucas J."/>
            <person name="Kovtun M."/>
            <person name="Corcoran D."/>
            <person name="Baugh L.R."/>
            <person name="Kiontke K."/>
            <person name="Gunsalus K."/>
            <person name="Fitch D.H."/>
            <person name="Piano F."/>
        </authorList>
    </citation>
    <scope>NUCLEOTIDE SEQUENCE [LARGE SCALE GENOMIC DNA]</scope>
    <source>
        <strain evidence="1">PF1309</strain>
    </source>
</reference>
<comment type="caution">
    <text evidence="1">The sequence shown here is derived from an EMBL/GenBank/DDBJ whole genome shotgun (WGS) entry which is preliminary data.</text>
</comment>
<keyword evidence="2" id="KW-1185">Reference proteome</keyword>
<sequence length="163" mass="17802">MIDMNNMKAADSTQLTTEGLTPVLPGEENPLNKLVEQYNKLTQDNRKTLERLETGKTTDRLTIPADTAYAQYPQYWSATTPWWDQSSWNLAYAPDVASPYSSYAVVATNPLSFLNSAAAVSASPIRPAPISPSVAISIANTNMNSLSTLSQTRSSNSKVSHFL</sequence>